<dbReference type="GO" id="GO:0009791">
    <property type="term" value="P:post-embryonic development"/>
    <property type="evidence" value="ECO:0007669"/>
    <property type="project" value="UniProtKB-ARBA"/>
</dbReference>
<dbReference type="PROSITE" id="PS51075">
    <property type="entry name" value="MH1"/>
    <property type="match status" value="1"/>
</dbReference>
<evidence type="ECO:0000259" key="11">
    <source>
        <dbReference type="PROSITE" id="PS51076"/>
    </source>
</evidence>
<dbReference type="Proteomes" id="UP001367676">
    <property type="component" value="Unassembled WGS sequence"/>
</dbReference>
<dbReference type="GO" id="GO:0060395">
    <property type="term" value="P:SMAD protein signal transduction"/>
    <property type="evidence" value="ECO:0007669"/>
    <property type="project" value="TreeGrafter"/>
</dbReference>
<gene>
    <name evidence="12" type="ORF">V9T40_006165</name>
</gene>
<evidence type="ECO:0000256" key="6">
    <source>
        <dbReference type="ARBA" id="ARBA00023163"/>
    </source>
</evidence>
<evidence type="ECO:0000313" key="12">
    <source>
        <dbReference type="EMBL" id="KAK7604979.1"/>
    </source>
</evidence>
<reference evidence="12 13" key="1">
    <citation type="submission" date="2024-03" db="EMBL/GenBank/DDBJ databases">
        <title>Adaptation during the transition from Ophiocordyceps entomopathogen to insect associate is accompanied by gene loss and intensified selection.</title>
        <authorList>
            <person name="Ward C.M."/>
            <person name="Onetto C.A."/>
            <person name="Borneman A.R."/>
        </authorList>
    </citation>
    <scope>NUCLEOTIDE SEQUENCE [LARGE SCALE GENOMIC DNA]</scope>
    <source>
        <strain evidence="12">AWRI1</strain>
        <tissue evidence="12">Single Adult Female</tissue>
    </source>
</reference>
<sequence length="486" mass="54982">MMVAYNCTVSPVTANETDHGTSDRSEFKTETIYLRRKITMSTLNSLFSYTSPAVKKLLGWKLGDEEEKWAEKAVESLVKKLKQNKSGYDELVRALTYPGQPSKCVTIPRSRDGRQQVSHKKSLPHVIYCRVWRWPDLQSHHELRAEEYCLYPYSSRQNDQTDVCINPYHYRRVESPVLPPVLVPRVKEFDPNYDPVSYQQPQPMETGDNSMSLPKSNFNQQSPHSPFSGAASTLSSGAPSPYQVNFMAESPPPAYSPHDDKDALALTATAPMETSPMANVCSIPYQEQPYWASIAYYELNSRVGEVFHCQSPLIFVDGFTNPTSHNLNRFCLGQLSNVNRNPTIENTRRLIGRGVQLYYGGGEVFAECLSDSAIFVQSRNCNYHHGFHPSTVCKIPPGRSLKIFNNKEFADLLMQSVNNGFESVYELTKMCTMRLSFVKGWGAEYHRQDVTSTPCWIEIHLHGALQWLDKVLSQMGSCNNPISSVS</sequence>
<dbReference type="Pfam" id="PF03165">
    <property type="entry name" value="MH1"/>
    <property type="match status" value="1"/>
</dbReference>
<keyword evidence="4" id="KW-0862">Zinc</keyword>
<evidence type="ECO:0000256" key="9">
    <source>
        <dbReference type="SAM" id="MobiDB-lite"/>
    </source>
</evidence>
<comment type="caution">
    <text evidence="12">The sequence shown here is derived from an EMBL/GenBank/DDBJ whole genome shotgun (WGS) entry which is preliminary data.</text>
</comment>
<organism evidence="12 13">
    <name type="scientific">Parthenolecanium corni</name>
    <dbReference type="NCBI Taxonomy" id="536013"/>
    <lineage>
        <taxon>Eukaryota</taxon>
        <taxon>Metazoa</taxon>
        <taxon>Ecdysozoa</taxon>
        <taxon>Arthropoda</taxon>
        <taxon>Hexapoda</taxon>
        <taxon>Insecta</taxon>
        <taxon>Pterygota</taxon>
        <taxon>Neoptera</taxon>
        <taxon>Paraneoptera</taxon>
        <taxon>Hemiptera</taxon>
        <taxon>Sternorrhyncha</taxon>
        <taxon>Coccoidea</taxon>
        <taxon>Coccidae</taxon>
        <taxon>Parthenolecanium</taxon>
    </lineage>
</organism>
<dbReference type="PROSITE" id="PS51076">
    <property type="entry name" value="MH2"/>
    <property type="match status" value="1"/>
</dbReference>
<name>A0AAN9U2V0_9HEMI</name>
<dbReference type="GO" id="GO:0000978">
    <property type="term" value="F:RNA polymerase II cis-regulatory region sequence-specific DNA binding"/>
    <property type="evidence" value="ECO:0007669"/>
    <property type="project" value="TreeGrafter"/>
</dbReference>
<feature type="region of interest" description="Disordered" evidence="9">
    <location>
        <begin position="192"/>
        <end position="236"/>
    </location>
</feature>
<comment type="similarity">
    <text evidence="1 8">Belongs to the dwarfin/SMAD family.</text>
</comment>
<keyword evidence="13" id="KW-1185">Reference proteome</keyword>
<evidence type="ECO:0000256" key="5">
    <source>
        <dbReference type="ARBA" id="ARBA00023015"/>
    </source>
</evidence>
<dbReference type="Pfam" id="PF03166">
    <property type="entry name" value="MH2"/>
    <property type="match status" value="1"/>
</dbReference>
<evidence type="ECO:0000256" key="7">
    <source>
        <dbReference type="ARBA" id="ARBA00023242"/>
    </source>
</evidence>
<evidence type="ECO:0000259" key="10">
    <source>
        <dbReference type="PROSITE" id="PS51075"/>
    </source>
</evidence>
<evidence type="ECO:0000256" key="2">
    <source>
        <dbReference type="ARBA" id="ARBA00022490"/>
    </source>
</evidence>
<evidence type="ECO:0000256" key="3">
    <source>
        <dbReference type="ARBA" id="ARBA00022723"/>
    </source>
</evidence>
<dbReference type="SUPFAM" id="SSF56366">
    <property type="entry name" value="SMAD MH1 domain"/>
    <property type="match status" value="1"/>
</dbReference>
<dbReference type="SMART" id="SM00524">
    <property type="entry name" value="DWB"/>
    <property type="match status" value="1"/>
</dbReference>
<keyword evidence="5 8" id="KW-0805">Transcription regulation</keyword>
<protein>
    <recommendedName>
        <fullName evidence="8">Mothers against decapentaplegic homolog</fullName>
        <shortName evidence="8">MAD homolog</shortName>
        <shortName evidence="8">Mothers against DPP homolog</shortName>
    </recommendedName>
    <alternativeName>
        <fullName evidence="8">SMAD family member</fullName>
    </alternativeName>
</protein>
<evidence type="ECO:0000256" key="8">
    <source>
        <dbReference type="RuleBase" id="RU361195"/>
    </source>
</evidence>
<dbReference type="FunFam" id="2.60.200.10:FF:000001">
    <property type="entry name" value="Mothers against decapentaplegic homolog"/>
    <property type="match status" value="1"/>
</dbReference>
<feature type="compositionally biased region" description="Polar residues" evidence="9">
    <location>
        <begin position="197"/>
        <end position="236"/>
    </location>
</feature>
<dbReference type="GO" id="GO:0050793">
    <property type="term" value="P:regulation of developmental process"/>
    <property type="evidence" value="ECO:0007669"/>
    <property type="project" value="UniProtKB-ARBA"/>
</dbReference>
<keyword evidence="6 8" id="KW-0804">Transcription</keyword>
<dbReference type="GO" id="GO:0071144">
    <property type="term" value="C:heteromeric SMAD protein complex"/>
    <property type="evidence" value="ECO:0007669"/>
    <property type="project" value="TreeGrafter"/>
</dbReference>
<dbReference type="GO" id="GO:0030154">
    <property type="term" value="P:cell differentiation"/>
    <property type="evidence" value="ECO:0007669"/>
    <property type="project" value="TreeGrafter"/>
</dbReference>
<evidence type="ECO:0000256" key="4">
    <source>
        <dbReference type="ARBA" id="ARBA00022833"/>
    </source>
</evidence>
<dbReference type="PANTHER" id="PTHR13703">
    <property type="entry name" value="SMAD"/>
    <property type="match status" value="1"/>
</dbReference>
<dbReference type="InterPro" id="IPR001132">
    <property type="entry name" value="SMAD_dom_Dwarfin-type"/>
</dbReference>
<dbReference type="SUPFAM" id="SSF49879">
    <property type="entry name" value="SMAD/FHA domain"/>
    <property type="match status" value="1"/>
</dbReference>
<dbReference type="GO" id="GO:0005737">
    <property type="term" value="C:cytoplasm"/>
    <property type="evidence" value="ECO:0007669"/>
    <property type="project" value="UniProtKB-SubCell"/>
</dbReference>
<dbReference type="InterPro" id="IPR008984">
    <property type="entry name" value="SMAD_FHA_dom_sf"/>
</dbReference>
<dbReference type="InterPro" id="IPR013790">
    <property type="entry name" value="Dwarfin"/>
</dbReference>
<feature type="domain" description="MH1" evidence="10">
    <location>
        <begin position="52"/>
        <end position="179"/>
    </location>
</feature>
<dbReference type="InterPro" id="IPR017855">
    <property type="entry name" value="SMAD-like_dom_sf"/>
</dbReference>
<accession>A0AAN9U2V0</accession>
<dbReference type="GO" id="GO:0000981">
    <property type="term" value="F:DNA-binding transcription factor activity, RNA polymerase II-specific"/>
    <property type="evidence" value="ECO:0007669"/>
    <property type="project" value="TreeGrafter"/>
</dbReference>
<dbReference type="InterPro" id="IPR036578">
    <property type="entry name" value="SMAD_MH1_sf"/>
</dbReference>
<dbReference type="EMBL" id="JBBCAQ010000003">
    <property type="protein sequence ID" value="KAK7604979.1"/>
    <property type="molecule type" value="Genomic_DNA"/>
</dbReference>
<keyword evidence="7 8" id="KW-0539">Nucleus</keyword>
<dbReference type="GO" id="GO:0009653">
    <property type="term" value="P:anatomical structure morphogenesis"/>
    <property type="evidence" value="ECO:0007669"/>
    <property type="project" value="TreeGrafter"/>
</dbReference>
<dbReference type="InterPro" id="IPR013019">
    <property type="entry name" value="MAD_homology_MH1"/>
</dbReference>
<dbReference type="PANTHER" id="PTHR13703:SF61">
    <property type="entry name" value="PROTEIN MOTHERS AGAINST DPP"/>
    <property type="match status" value="1"/>
</dbReference>
<dbReference type="Gene3D" id="2.60.200.10">
    <property type="match status" value="1"/>
</dbReference>
<dbReference type="Gene3D" id="3.90.520.10">
    <property type="entry name" value="SMAD MH1 domain"/>
    <property type="match status" value="1"/>
</dbReference>
<dbReference type="GO" id="GO:0046872">
    <property type="term" value="F:metal ion binding"/>
    <property type="evidence" value="ECO:0007669"/>
    <property type="project" value="UniProtKB-KW"/>
</dbReference>
<proteinExistence type="inferred from homology"/>
<dbReference type="GO" id="GO:0051239">
    <property type="term" value="P:regulation of multicellular organismal process"/>
    <property type="evidence" value="ECO:0007669"/>
    <property type="project" value="UniProtKB-ARBA"/>
</dbReference>
<dbReference type="SMART" id="SM00523">
    <property type="entry name" value="DWA"/>
    <property type="match status" value="1"/>
</dbReference>
<dbReference type="AlphaFoldDB" id="A0AAN9U2V0"/>
<keyword evidence="2 8" id="KW-0963">Cytoplasm</keyword>
<dbReference type="GO" id="GO:0070411">
    <property type="term" value="F:I-SMAD binding"/>
    <property type="evidence" value="ECO:0007669"/>
    <property type="project" value="TreeGrafter"/>
</dbReference>
<evidence type="ECO:0000256" key="1">
    <source>
        <dbReference type="ARBA" id="ARBA00005545"/>
    </source>
</evidence>
<dbReference type="FunFam" id="3.90.520.10:FF:000001">
    <property type="entry name" value="Mothers against decapentaplegic homolog"/>
    <property type="match status" value="1"/>
</dbReference>
<keyword evidence="3" id="KW-0479">Metal-binding</keyword>
<evidence type="ECO:0000313" key="13">
    <source>
        <dbReference type="Proteomes" id="UP001367676"/>
    </source>
</evidence>
<dbReference type="GO" id="GO:0030509">
    <property type="term" value="P:BMP signaling pathway"/>
    <property type="evidence" value="ECO:0007669"/>
    <property type="project" value="TreeGrafter"/>
</dbReference>
<comment type="subcellular location">
    <subcellularLocation>
        <location evidence="8">Cytoplasm</location>
    </subcellularLocation>
    <subcellularLocation>
        <location evidence="8">Nucleus</location>
    </subcellularLocation>
</comment>
<feature type="domain" description="MH2" evidence="11">
    <location>
        <begin position="291"/>
        <end position="486"/>
    </location>
</feature>
<dbReference type="InterPro" id="IPR003619">
    <property type="entry name" value="MAD_homology1_Dwarfin-type"/>
</dbReference>